<proteinExistence type="predicted"/>
<dbReference type="AlphaFoldDB" id="A0A0N4YTF5"/>
<dbReference type="EMBL" id="UYSL01025225">
    <property type="protein sequence ID" value="VDL84265.1"/>
    <property type="molecule type" value="Genomic_DNA"/>
</dbReference>
<reference evidence="4" key="1">
    <citation type="submission" date="2017-02" db="UniProtKB">
        <authorList>
            <consortium name="WormBaseParasite"/>
        </authorList>
    </citation>
    <scope>IDENTIFICATION</scope>
</reference>
<keyword evidence="1" id="KW-0812">Transmembrane</keyword>
<sequence>MHISKQIIEKLGQRWNHFVCAKAFSGACKVSDSIQICSYNSDQIIVMGMPLRFKESEQDVKESIMNWIIDCKASPKQTAQILKDIRKKVKSGDTGAAGSAFITAIAVLAAVLVFNSW</sequence>
<keyword evidence="1" id="KW-0472">Membrane</keyword>
<evidence type="ECO:0000313" key="2">
    <source>
        <dbReference type="EMBL" id="VDL84265.1"/>
    </source>
</evidence>
<reference evidence="2 3" key="2">
    <citation type="submission" date="2018-11" db="EMBL/GenBank/DDBJ databases">
        <authorList>
            <consortium name="Pathogen Informatics"/>
        </authorList>
    </citation>
    <scope>NUCLEOTIDE SEQUENCE [LARGE SCALE GENOMIC DNA]</scope>
</reference>
<feature type="transmembrane region" description="Helical" evidence="1">
    <location>
        <begin position="95"/>
        <end position="114"/>
    </location>
</feature>
<gene>
    <name evidence="2" type="ORF">NBR_LOCUS20528</name>
</gene>
<organism evidence="4">
    <name type="scientific">Nippostrongylus brasiliensis</name>
    <name type="common">Rat hookworm</name>
    <dbReference type="NCBI Taxonomy" id="27835"/>
    <lineage>
        <taxon>Eukaryota</taxon>
        <taxon>Metazoa</taxon>
        <taxon>Ecdysozoa</taxon>
        <taxon>Nematoda</taxon>
        <taxon>Chromadorea</taxon>
        <taxon>Rhabditida</taxon>
        <taxon>Rhabditina</taxon>
        <taxon>Rhabditomorpha</taxon>
        <taxon>Strongyloidea</taxon>
        <taxon>Heligmosomidae</taxon>
        <taxon>Nippostrongylus</taxon>
    </lineage>
</organism>
<protein>
    <submittedName>
        <fullName evidence="4">Ovule protein</fullName>
    </submittedName>
</protein>
<name>A0A0N4YTF5_NIPBR</name>
<keyword evidence="1" id="KW-1133">Transmembrane helix</keyword>
<dbReference type="Proteomes" id="UP000271162">
    <property type="component" value="Unassembled WGS sequence"/>
</dbReference>
<dbReference type="WBParaSite" id="NBR_0002052701-mRNA-1">
    <property type="protein sequence ID" value="NBR_0002052701-mRNA-1"/>
    <property type="gene ID" value="NBR_0002052701"/>
</dbReference>
<keyword evidence="3" id="KW-1185">Reference proteome</keyword>
<evidence type="ECO:0000313" key="3">
    <source>
        <dbReference type="Proteomes" id="UP000271162"/>
    </source>
</evidence>
<evidence type="ECO:0000256" key="1">
    <source>
        <dbReference type="SAM" id="Phobius"/>
    </source>
</evidence>
<evidence type="ECO:0000313" key="4">
    <source>
        <dbReference type="WBParaSite" id="NBR_0002052701-mRNA-1"/>
    </source>
</evidence>
<accession>A0A0N4YTF5</accession>